<gene>
    <name evidence="4" type="ORF">ACFOD3_11895</name>
</gene>
<dbReference type="RefSeq" id="WP_216836680.1">
    <property type="nucleotide sequence ID" value="NZ_JAFNJS010000003.1"/>
</dbReference>
<dbReference type="PIRSF" id="PIRSF001365">
    <property type="entry name" value="DHDPS"/>
    <property type="match status" value="1"/>
</dbReference>
<keyword evidence="2 3" id="KW-0456">Lyase</keyword>
<dbReference type="CDD" id="cd00408">
    <property type="entry name" value="DHDPS-like"/>
    <property type="match status" value="1"/>
</dbReference>
<dbReference type="EMBL" id="JBHRSB010000003">
    <property type="protein sequence ID" value="MFC3000600.1"/>
    <property type="molecule type" value="Genomic_DNA"/>
</dbReference>
<dbReference type="Pfam" id="PF00701">
    <property type="entry name" value="DHDPS"/>
    <property type="match status" value="1"/>
</dbReference>
<evidence type="ECO:0000256" key="1">
    <source>
        <dbReference type="ARBA" id="ARBA00007592"/>
    </source>
</evidence>
<dbReference type="PROSITE" id="PS00666">
    <property type="entry name" value="DHDPS_2"/>
    <property type="match status" value="1"/>
</dbReference>
<evidence type="ECO:0000256" key="2">
    <source>
        <dbReference type="ARBA" id="ARBA00023239"/>
    </source>
</evidence>
<dbReference type="InterPro" id="IPR020625">
    <property type="entry name" value="Schiff_base-form_aldolases_AS"/>
</dbReference>
<dbReference type="InterPro" id="IPR002220">
    <property type="entry name" value="DapA-like"/>
</dbReference>
<proteinExistence type="inferred from homology"/>
<comment type="similarity">
    <text evidence="1 3">Belongs to the DapA family.</text>
</comment>
<dbReference type="SMART" id="SM01130">
    <property type="entry name" value="DHDPS"/>
    <property type="match status" value="1"/>
</dbReference>
<keyword evidence="5" id="KW-1185">Reference proteome</keyword>
<organism evidence="4 5">
    <name type="scientific">Falsiroseomonas tokyonensis</name>
    <dbReference type="NCBI Taxonomy" id="430521"/>
    <lineage>
        <taxon>Bacteria</taxon>
        <taxon>Pseudomonadati</taxon>
        <taxon>Pseudomonadota</taxon>
        <taxon>Alphaproteobacteria</taxon>
        <taxon>Acetobacterales</taxon>
        <taxon>Roseomonadaceae</taxon>
        <taxon>Falsiroseomonas</taxon>
    </lineage>
</organism>
<comment type="caution">
    <text evidence="4">The sequence shown here is derived from an EMBL/GenBank/DDBJ whole genome shotgun (WGS) entry which is preliminary data.</text>
</comment>
<name>A0ABV7BX22_9PROT</name>
<dbReference type="PANTHER" id="PTHR12128:SF66">
    <property type="entry name" value="4-HYDROXY-2-OXOGLUTARATE ALDOLASE, MITOCHONDRIAL"/>
    <property type="match status" value="1"/>
</dbReference>
<evidence type="ECO:0000313" key="4">
    <source>
        <dbReference type="EMBL" id="MFC3000600.1"/>
    </source>
</evidence>
<dbReference type="PANTHER" id="PTHR12128">
    <property type="entry name" value="DIHYDRODIPICOLINATE SYNTHASE"/>
    <property type="match status" value="1"/>
</dbReference>
<protein>
    <submittedName>
        <fullName evidence="4">Dihydrodipicolinate synthase family protein</fullName>
    </submittedName>
</protein>
<evidence type="ECO:0000256" key="3">
    <source>
        <dbReference type="PIRNR" id="PIRNR001365"/>
    </source>
</evidence>
<sequence>MNRDDVDWSGPMPALTTPFDSQGRIDSAGFAANVTRMLDAGATGVVACGCTGEFWALNMQERAALYHEAVKATAGRGTVIVGTGCVGEADTIALAAKAKEAGADGVLVLPPYFVKLTDDEIFAHYKAVSEAVELPIIAYNIPGNAVNAISPALADRLADLEKIVAIKESSGDWNNFYGTLLAVKDRLRVFCGPSSVFGVPAVALGADGTVDCFPNVWTGCLDLYYAARDGRDDAAELQEMGRRLTDLFVSGGRTLYPATKAAMDMMGFPGGGTPRPPLRPLTGAPLDGLRSGLQELGLL</sequence>
<accession>A0ABV7BX22</accession>
<evidence type="ECO:0000313" key="5">
    <source>
        <dbReference type="Proteomes" id="UP001595420"/>
    </source>
</evidence>
<dbReference type="Proteomes" id="UP001595420">
    <property type="component" value="Unassembled WGS sequence"/>
</dbReference>
<reference evidence="5" key="1">
    <citation type="journal article" date="2019" name="Int. J. Syst. Evol. Microbiol.">
        <title>The Global Catalogue of Microorganisms (GCM) 10K type strain sequencing project: providing services to taxonomists for standard genome sequencing and annotation.</title>
        <authorList>
            <consortium name="The Broad Institute Genomics Platform"/>
            <consortium name="The Broad Institute Genome Sequencing Center for Infectious Disease"/>
            <person name="Wu L."/>
            <person name="Ma J."/>
        </authorList>
    </citation>
    <scope>NUCLEOTIDE SEQUENCE [LARGE SCALE GENOMIC DNA]</scope>
    <source>
        <strain evidence="5">CGMCC 1.16855</strain>
    </source>
</reference>